<evidence type="ECO:0000313" key="4">
    <source>
        <dbReference type="Proteomes" id="UP000026961"/>
    </source>
</evidence>
<dbReference type="Gramene" id="OGLUM06G09550.1">
    <property type="protein sequence ID" value="OGLUM06G09550.1"/>
    <property type="gene ID" value="OGLUM06G09550"/>
</dbReference>
<proteinExistence type="predicted"/>
<name>A0A0E0A7D7_9ORYZ</name>
<dbReference type="AlphaFoldDB" id="A0A0E0A7D7"/>
<feature type="region of interest" description="Disordered" evidence="1">
    <location>
        <begin position="57"/>
        <end position="87"/>
    </location>
</feature>
<dbReference type="HOGENOM" id="CLU_1039667_0_0_1"/>
<dbReference type="EnsemblPlants" id="OGLUM06G09550.1">
    <property type="protein sequence ID" value="OGLUM06G09550.1"/>
    <property type="gene ID" value="OGLUM06G09550"/>
</dbReference>
<keyword evidence="4" id="KW-1185">Reference proteome</keyword>
<reference evidence="3" key="2">
    <citation type="submission" date="2018-05" db="EMBL/GenBank/DDBJ databases">
        <title>OgluRS3 (Oryza glumaepatula Reference Sequence Version 3).</title>
        <authorList>
            <person name="Zhang J."/>
            <person name="Kudrna D."/>
            <person name="Lee S."/>
            <person name="Talag J."/>
            <person name="Welchert J."/>
            <person name="Wing R.A."/>
        </authorList>
    </citation>
    <scope>NUCLEOTIDE SEQUENCE [LARGE SCALE GENOMIC DNA]</scope>
</reference>
<protein>
    <recommendedName>
        <fullName evidence="2">DUF4218 domain-containing protein</fullName>
    </recommendedName>
</protein>
<feature type="domain" description="DUF4218" evidence="2">
    <location>
        <begin position="155"/>
        <end position="203"/>
    </location>
</feature>
<evidence type="ECO:0000313" key="3">
    <source>
        <dbReference type="EnsemblPlants" id="OGLUM06G09550.1"/>
    </source>
</evidence>
<dbReference type="InterPro" id="IPR025452">
    <property type="entry name" value="DUF4218"/>
</dbReference>
<dbReference type="PANTHER" id="PTHR48451">
    <property type="entry name" value="DUF4218 DOMAIN-CONTAINING PROTEIN"/>
    <property type="match status" value="1"/>
</dbReference>
<reference evidence="3" key="1">
    <citation type="submission" date="2015-04" db="UniProtKB">
        <authorList>
            <consortium name="EnsemblPlants"/>
        </authorList>
    </citation>
    <scope>IDENTIFICATION</scope>
</reference>
<dbReference type="Proteomes" id="UP000026961">
    <property type="component" value="Chromosome 6"/>
</dbReference>
<evidence type="ECO:0000259" key="2">
    <source>
        <dbReference type="Pfam" id="PF13960"/>
    </source>
</evidence>
<sequence>MIGIIPYHAGFDMSEFYLETKAIHGIKGIPSEGFRIIELYHQHTHYSLRSRRIQAEAAGRSHRTISTRISPKPNKHKKTRGGGGGCGGRVRWRKRLRRLREVEAAAPVAARGVGDGSGGLSGCIRTSILNRETNEDRTAHINSITGTSFGLRFMFLGSLKGMMSNRARPEGSIAESYIVKECSTFCSMYLHGIETRFNRAEHNYDGERPPLGRYSVFSTRFRAFGHKDSVILTQDQQHKQIIYVYVRWTYVQVSIIFFSMIYVPRSET</sequence>
<dbReference type="Pfam" id="PF13960">
    <property type="entry name" value="DUF4218"/>
    <property type="match status" value="1"/>
</dbReference>
<evidence type="ECO:0000256" key="1">
    <source>
        <dbReference type="SAM" id="MobiDB-lite"/>
    </source>
</evidence>
<dbReference type="PANTHER" id="PTHR48451:SF1">
    <property type="entry name" value="DUF4218 DOMAIN-CONTAINING PROTEIN"/>
    <property type="match status" value="1"/>
</dbReference>
<accession>A0A0E0A7D7</accession>
<organism evidence="3">
    <name type="scientific">Oryza glumipatula</name>
    <dbReference type="NCBI Taxonomy" id="40148"/>
    <lineage>
        <taxon>Eukaryota</taxon>
        <taxon>Viridiplantae</taxon>
        <taxon>Streptophyta</taxon>
        <taxon>Embryophyta</taxon>
        <taxon>Tracheophyta</taxon>
        <taxon>Spermatophyta</taxon>
        <taxon>Magnoliopsida</taxon>
        <taxon>Liliopsida</taxon>
        <taxon>Poales</taxon>
        <taxon>Poaceae</taxon>
        <taxon>BOP clade</taxon>
        <taxon>Oryzoideae</taxon>
        <taxon>Oryzeae</taxon>
        <taxon>Oryzinae</taxon>
        <taxon>Oryza</taxon>
    </lineage>
</organism>